<protein>
    <recommendedName>
        <fullName evidence="4">TrbC/VIRB2 family protein</fullName>
    </recommendedName>
</protein>
<evidence type="ECO:0008006" key="4">
    <source>
        <dbReference type="Google" id="ProtNLM"/>
    </source>
</evidence>
<proteinExistence type="predicted"/>
<accession>A0ABW5IG88</accession>
<evidence type="ECO:0000313" key="3">
    <source>
        <dbReference type="Proteomes" id="UP001597542"/>
    </source>
</evidence>
<gene>
    <name evidence="2" type="ORF">ACFSUT_41265</name>
</gene>
<evidence type="ECO:0000313" key="2">
    <source>
        <dbReference type="EMBL" id="MFD2486760.1"/>
    </source>
</evidence>
<organism evidence="2 3">
    <name type="scientific">Amycolatopsis albidoflavus</name>
    <dbReference type="NCBI Taxonomy" id="102226"/>
    <lineage>
        <taxon>Bacteria</taxon>
        <taxon>Bacillati</taxon>
        <taxon>Actinomycetota</taxon>
        <taxon>Actinomycetes</taxon>
        <taxon>Pseudonocardiales</taxon>
        <taxon>Pseudonocardiaceae</taxon>
        <taxon>Amycolatopsis</taxon>
    </lineage>
</organism>
<comment type="caution">
    <text evidence="2">The sequence shown here is derived from an EMBL/GenBank/DDBJ whole genome shotgun (WGS) entry which is preliminary data.</text>
</comment>
<keyword evidence="3" id="KW-1185">Reference proteome</keyword>
<keyword evidence="1" id="KW-0472">Membrane</keyword>
<keyword evidence="1" id="KW-1133">Transmembrane helix</keyword>
<name>A0ABW5IG88_9PSEU</name>
<reference evidence="3" key="1">
    <citation type="journal article" date="2019" name="Int. J. Syst. Evol. Microbiol.">
        <title>The Global Catalogue of Microorganisms (GCM) 10K type strain sequencing project: providing services to taxonomists for standard genome sequencing and annotation.</title>
        <authorList>
            <consortium name="The Broad Institute Genomics Platform"/>
            <consortium name="The Broad Institute Genome Sequencing Center for Infectious Disease"/>
            <person name="Wu L."/>
            <person name="Ma J."/>
        </authorList>
    </citation>
    <scope>NUCLEOTIDE SEQUENCE [LARGE SCALE GENOMIC DNA]</scope>
    <source>
        <strain evidence="3">CGMCC 4.7638</strain>
    </source>
</reference>
<keyword evidence="1" id="KW-0812">Transmembrane</keyword>
<feature type="transmembrane region" description="Helical" evidence="1">
    <location>
        <begin position="39"/>
        <end position="58"/>
    </location>
</feature>
<sequence>MLSHVVWTWIVHVADLPNPEPSRPPGADQILGLVGNVKWAAGIALLVGFFMGLVVWAGGRWVDHHRAGKVGLVMMLCAVGGALLYGIGWTVINGFAGAAK</sequence>
<dbReference type="EMBL" id="JBHUKQ010000024">
    <property type="protein sequence ID" value="MFD2486760.1"/>
    <property type="molecule type" value="Genomic_DNA"/>
</dbReference>
<dbReference type="Proteomes" id="UP001597542">
    <property type="component" value="Unassembled WGS sequence"/>
</dbReference>
<feature type="transmembrane region" description="Helical" evidence="1">
    <location>
        <begin position="70"/>
        <end position="92"/>
    </location>
</feature>
<evidence type="ECO:0000256" key="1">
    <source>
        <dbReference type="SAM" id="Phobius"/>
    </source>
</evidence>
<dbReference type="RefSeq" id="WP_344267012.1">
    <property type="nucleotide sequence ID" value="NZ_BAAAHV010000005.1"/>
</dbReference>